<comment type="similarity">
    <text evidence="1 9 10">Belongs to the peptidase A8 family.</text>
</comment>
<name>A0A2S9XK35_9BACT</name>
<dbReference type="AlphaFoldDB" id="A0A2S9XK35"/>
<evidence type="ECO:0000256" key="10">
    <source>
        <dbReference type="RuleBase" id="RU004181"/>
    </source>
</evidence>
<protein>
    <recommendedName>
        <fullName evidence="9">Lipoprotein signal peptidase</fullName>
        <ecNumber evidence="9">3.4.23.36</ecNumber>
    </recommendedName>
    <alternativeName>
        <fullName evidence="9">Prolipoprotein signal peptidase</fullName>
    </alternativeName>
    <alternativeName>
        <fullName evidence="9">Signal peptidase II</fullName>
        <shortName evidence="9">SPase II</shortName>
    </alternativeName>
</protein>
<proteinExistence type="inferred from homology"/>
<evidence type="ECO:0000256" key="2">
    <source>
        <dbReference type="ARBA" id="ARBA00022475"/>
    </source>
</evidence>
<keyword evidence="5 9" id="KW-0064">Aspartyl protease</keyword>
<dbReference type="Pfam" id="PF01252">
    <property type="entry name" value="Peptidase_A8"/>
    <property type="match status" value="1"/>
</dbReference>
<dbReference type="GO" id="GO:0004190">
    <property type="term" value="F:aspartic-type endopeptidase activity"/>
    <property type="evidence" value="ECO:0007669"/>
    <property type="project" value="UniProtKB-UniRule"/>
</dbReference>
<comment type="function">
    <text evidence="9">This protein specifically catalyzes the removal of signal peptides from prolipoproteins.</text>
</comment>
<keyword evidence="4 9" id="KW-0812">Transmembrane</keyword>
<comment type="catalytic activity">
    <reaction evidence="9">
        <text>Release of signal peptides from bacterial membrane prolipoproteins. Hydrolyzes -Xaa-Yaa-Zaa-|-(S,diacylglyceryl)Cys-, in which Xaa is hydrophobic (preferably Leu), and Yaa (Ala or Ser) and Zaa (Gly or Ala) have small, neutral side chains.</text>
        <dbReference type="EC" id="3.4.23.36"/>
    </reaction>
</comment>
<dbReference type="GO" id="GO:0005886">
    <property type="term" value="C:plasma membrane"/>
    <property type="evidence" value="ECO:0007669"/>
    <property type="project" value="UniProtKB-SubCell"/>
</dbReference>
<keyword evidence="8 9" id="KW-0472">Membrane</keyword>
<keyword evidence="3 9" id="KW-0645">Protease</keyword>
<comment type="pathway">
    <text evidence="9">Protein modification; lipoprotein biosynthesis (signal peptide cleavage).</text>
</comment>
<keyword evidence="12" id="KW-1185">Reference proteome</keyword>
<accession>A0A2S9XK35</accession>
<feature type="active site" evidence="9">
    <location>
        <position position="170"/>
    </location>
</feature>
<organism evidence="11 12">
    <name type="scientific">Enhygromyxa salina</name>
    <dbReference type="NCBI Taxonomy" id="215803"/>
    <lineage>
        <taxon>Bacteria</taxon>
        <taxon>Pseudomonadati</taxon>
        <taxon>Myxococcota</taxon>
        <taxon>Polyangia</taxon>
        <taxon>Nannocystales</taxon>
        <taxon>Nannocystaceae</taxon>
        <taxon>Enhygromyxa</taxon>
    </lineage>
</organism>
<comment type="caution">
    <text evidence="9">Lacks conserved residue(s) required for the propagation of feature annotation.</text>
</comment>
<dbReference type="EMBL" id="PVNK01000199">
    <property type="protein sequence ID" value="PRP93041.1"/>
    <property type="molecule type" value="Genomic_DNA"/>
</dbReference>
<dbReference type="PROSITE" id="PS00855">
    <property type="entry name" value="SPASE_II"/>
    <property type="match status" value="1"/>
</dbReference>
<dbReference type="PANTHER" id="PTHR33695">
    <property type="entry name" value="LIPOPROTEIN SIGNAL PEPTIDASE"/>
    <property type="match status" value="1"/>
</dbReference>
<feature type="transmembrane region" description="Helical" evidence="9">
    <location>
        <begin position="185"/>
        <end position="204"/>
    </location>
</feature>
<dbReference type="EC" id="3.4.23.36" evidence="9"/>
<dbReference type="PANTHER" id="PTHR33695:SF1">
    <property type="entry name" value="LIPOPROTEIN SIGNAL PEPTIDASE"/>
    <property type="match status" value="1"/>
</dbReference>
<sequence>MSASISQTRRLALAGLVVALGLGLDQWTKRWAFTTLRQQPAKVLVEDWLELDYAFNPGSAFGMFGDEPGARTIFIVTTVFALLYIATLLWRPPGEARTRRVAATGTISLALMAAGALGNLIDRLWRLDEVRVRIADELQFWLLIEHPVKLSESLLRGRNYLDLPRYGVVDFIVVYYWPERRWPSFNVADTCLVVGVGLFLIYLARLDAKPGPDADA</sequence>
<evidence type="ECO:0000256" key="4">
    <source>
        <dbReference type="ARBA" id="ARBA00022692"/>
    </source>
</evidence>
<evidence type="ECO:0000256" key="9">
    <source>
        <dbReference type="HAMAP-Rule" id="MF_00161"/>
    </source>
</evidence>
<dbReference type="RefSeq" id="WP_106393863.1">
    <property type="nucleotide sequence ID" value="NZ_PVNK01000199.1"/>
</dbReference>
<feature type="active site" evidence="9">
    <location>
        <position position="189"/>
    </location>
</feature>
<evidence type="ECO:0000256" key="8">
    <source>
        <dbReference type="ARBA" id="ARBA00023136"/>
    </source>
</evidence>
<dbReference type="Proteomes" id="UP000237968">
    <property type="component" value="Unassembled WGS sequence"/>
</dbReference>
<keyword evidence="6 9" id="KW-0378">Hydrolase</keyword>
<evidence type="ECO:0000256" key="1">
    <source>
        <dbReference type="ARBA" id="ARBA00006139"/>
    </source>
</evidence>
<dbReference type="HAMAP" id="MF_00161">
    <property type="entry name" value="LspA"/>
    <property type="match status" value="1"/>
</dbReference>
<evidence type="ECO:0000256" key="3">
    <source>
        <dbReference type="ARBA" id="ARBA00022670"/>
    </source>
</evidence>
<evidence type="ECO:0000313" key="12">
    <source>
        <dbReference type="Proteomes" id="UP000237968"/>
    </source>
</evidence>
<comment type="caution">
    <text evidence="11">The sequence shown here is derived from an EMBL/GenBank/DDBJ whole genome shotgun (WGS) entry which is preliminary data.</text>
</comment>
<dbReference type="UniPathway" id="UPA00665"/>
<feature type="transmembrane region" description="Helical" evidence="9">
    <location>
        <begin position="72"/>
        <end position="90"/>
    </location>
</feature>
<reference evidence="11 12" key="1">
    <citation type="submission" date="2018-03" db="EMBL/GenBank/DDBJ databases">
        <title>Draft Genome Sequences of the Obligatory Marine Myxobacteria Enhygromyxa salina SWB005.</title>
        <authorList>
            <person name="Poehlein A."/>
            <person name="Moghaddam J.A."/>
            <person name="Harms H."/>
            <person name="Alanjari M."/>
            <person name="Koenig G.M."/>
            <person name="Daniel R."/>
            <person name="Schaeberle T.F."/>
        </authorList>
    </citation>
    <scope>NUCLEOTIDE SEQUENCE [LARGE SCALE GENOMIC DNA]</scope>
    <source>
        <strain evidence="11 12">SWB005</strain>
    </source>
</reference>
<evidence type="ECO:0000256" key="7">
    <source>
        <dbReference type="ARBA" id="ARBA00022989"/>
    </source>
</evidence>
<comment type="subcellular location">
    <subcellularLocation>
        <location evidence="9">Cell membrane</location>
        <topology evidence="9">Multi-pass membrane protein</topology>
    </subcellularLocation>
</comment>
<keyword evidence="7 9" id="KW-1133">Transmembrane helix</keyword>
<dbReference type="PRINTS" id="PR00781">
    <property type="entry name" value="LIPOSIGPTASE"/>
</dbReference>
<keyword evidence="2 9" id="KW-1003">Cell membrane</keyword>
<feature type="transmembrane region" description="Helical" evidence="9">
    <location>
        <begin position="102"/>
        <end position="121"/>
    </location>
</feature>
<evidence type="ECO:0000256" key="6">
    <source>
        <dbReference type="ARBA" id="ARBA00022801"/>
    </source>
</evidence>
<gene>
    <name evidence="9" type="primary">lspA</name>
    <name evidence="11" type="ORF">ENSA5_46020</name>
</gene>
<evidence type="ECO:0000256" key="5">
    <source>
        <dbReference type="ARBA" id="ARBA00022750"/>
    </source>
</evidence>
<dbReference type="InterPro" id="IPR001872">
    <property type="entry name" value="Peptidase_A8"/>
</dbReference>
<evidence type="ECO:0000313" key="11">
    <source>
        <dbReference type="EMBL" id="PRP93041.1"/>
    </source>
</evidence>
<keyword evidence="11" id="KW-0449">Lipoprotein</keyword>
<dbReference type="GO" id="GO:0006508">
    <property type="term" value="P:proteolysis"/>
    <property type="evidence" value="ECO:0007669"/>
    <property type="project" value="UniProtKB-KW"/>
</dbReference>
<dbReference type="OrthoDB" id="9810259at2"/>